<dbReference type="Proteomes" id="UP001069047">
    <property type="component" value="Unassembled WGS sequence"/>
</dbReference>
<dbReference type="EMBL" id="JAOTMY010000001">
    <property type="protein sequence ID" value="MCY3086769.1"/>
    <property type="molecule type" value="Genomic_DNA"/>
</dbReference>
<protein>
    <submittedName>
        <fullName evidence="1">Uncharacterized protein</fullName>
    </submittedName>
</protein>
<name>A0A1E9PGU8_9LACT</name>
<accession>A0A9Q4DF54</accession>
<reference evidence="1" key="2">
    <citation type="submission" date="2022-09" db="EMBL/GenBank/DDBJ databases">
        <title>Aerococcus urinae taxonomy study.</title>
        <authorList>
            <person name="Christensen J."/>
            <person name="Senneby E."/>
        </authorList>
    </citation>
    <scope>NUCLEOTIDE SEQUENCE</scope>
    <source>
        <strain evidence="1">LUND-41-B12</strain>
    </source>
</reference>
<keyword evidence="3" id="KW-1185">Reference proteome</keyword>
<evidence type="ECO:0000313" key="4">
    <source>
        <dbReference type="Proteomes" id="UP001069047"/>
    </source>
</evidence>
<accession>A0A1E9PGU8</accession>
<evidence type="ECO:0000313" key="2">
    <source>
        <dbReference type="EMBL" id="WWC55033.1"/>
    </source>
</evidence>
<reference evidence="2" key="3">
    <citation type="submission" date="2024-02" db="EMBL/GenBank/DDBJ databases">
        <authorList>
            <person name="Choi B."/>
        </authorList>
    </citation>
    <scope>NUCLEOTIDE SEQUENCE</scope>
    <source>
        <strain evidence="2">UMB1016</strain>
    </source>
</reference>
<dbReference type="AlphaFoldDB" id="A0A1E9PGU8"/>
<dbReference type="RefSeq" id="WP_070559455.1">
    <property type="nucleotide sequence ID" value="NZ_CAJHLJ010000013.1"/>
</dbReference>
<organism evidence="1 4">
    <name type="scientific">Aerococcus mictus</name>
    <dbReference type="NCBI Taxonomy" id="2976810"/>
    <lineage>
        <taxon>Bacteria</taxon>
        <taxon>Bacillati</taxon>
        <taxon>Bacillota</taxon>
        <taxon>Bacilli</taxon>
        <taxon>Lactobacillales</taxon>
        <taxon>Aerococcaceae</taxon>
        <taxon>Aerococcus</taxon>
    </lineage>
</organism>
<gene>
    <name evidence="2" type="ORF">DBT44_0001665</name>
    <name evidence="1" type="ORF">ODY61_01415</name>
</gene>
<evidence type="ECO:0000313" key="1">
    <source>
        <dbReference type="EMBL" id="MCY3086769.1"/>
    </source>
</evidence>
<dbReference type="Proteomes" id="UP000250354">
    <property type="component" value="Chromosome"/>
</dbReference>
<proteinExistence type="predicted"/>
<dbReference type="EMBL" id="CP145132">
    <property type="protein sequence ID" value="WWC55033.1"/>
    <property type="molecule type" value="Genomic_DNA"/>
</dbReference>
<sequence>MTNKRKEKQFIFVDKEDGSYLNDIQLKENSVAFDIMNADSIMDAKKAYAYNDIEEFEKAIELMREHGLKDLGKIADLLGYEPVVANITIEFTDLDGNPMDVAEPETEHEHLCEEVDFLQKLDELMREMGN</sequence>
<evidence type="ECO:0000313" key="3">
    <source>
        <dbReference type="Proteomes" id="UP000250354"/>
    </source>
</evidence>
<reference evidence="2 3" key="1">
    <citation type="journal article" date="2020" name="J. Bacteriol.">
        <title>Aerococcus urinae Isolated from Women with Lower Urinary Tract Symptoms: In Vitro Aggregation and Genome Analysis.</title>
        <authorList>
            <person name="Hilt E.E."/>
            <person name="Putonti C."/>
            <person name="Thomas-White K."/>
            <person name="Lewis A.L."/>
            <person name="Visick K.L."/>
            <person name="Gilbert N.M."/>
            <person name="Wolfe A.J."/>
        </authorList>
    </citation>
    <scope>NUCLEOTIDE SEQUENCE [LARGE SCALE GENOMIC DNA]</scope>
    <source>
        <strain evidence="2 3">UMB1016</strain>
    </source>
</reference>